<dbReference type="Gene3D" id="3.90.550.10">
    <property type="entry name" value="Spore Coat Polysaccharide Biosynthesis Protein SpsA, Chain A"/>
    <property type="match status" value="1"/>
</dbReference>
<organism evidence="1 2">
    <name type="scientific">Pseudomonas oryzae</name>
    <dbReference type="NCBI Taxonomy" id="1392877"/>
    <lineage>
        <taxon>Bacteria</taxon>
        <taxon>Pseudomonadati</taxon>
        <taxon>Pseudomonadota</taxon>
        <taxon>Gammaproteobacteria</taxon>
        <taxon>Pseudomonadales</taxon>
        <taxon>Pseudomonadaceae</taxon>
        <taxon>Pseudomonas</taxon>
    </lineage>
</organism>
<accession>A0A1H1QWU1</accession>
<keyword evidence="2" id="KW-1185">Reference proteome</keyword>
<sequence length="223" mass="23611">MYNADAPPPTLILMCKRPGPGHGKQRLAAGLGTVPAQLIAERMLDCAVEDLAHWPGPRVIAPDTVADCGWAGRLLPGCAYPPQCDGNLGERLNALDRDLREAGHRTLVFIGSDAPALNAGDYRRVRETLSEVDTVLLAARDGGVVLMASNRPWPELAALPWSTAQLGQALTAACGDAGHSVAVCGESFDVDERDDLAPLRAALATDPRPARRRLLATLDALGQ</sequence>
<dbReference type="OrthoDB" id="9798250at2"/>
<dbReference type="InterPro" id="IPR018641">
    <property type="entry name" value="Trfase_1_rSAM/seldom-assoc"/>
</dbReference>
<dbReference type="Proteomes" id="UP000243359">
    <property type="component" value="Chromosome I"/>
</dbReference>
<dbReference type="AlphaFoldDB" id="A0A1H1QWU1"/>
<evidence type="ECO:0000313" key="1">
    <source>
        <dbReference type="EMBL" id="SDS27339.1"/>
    </source>
</evidence>
<name>A0A1H1QWU1_9PSED</name>
<dbReference type="Pfam" id="PF09837">
    <property type="entry name" value="DUF2064"/>
    <property type="match status" value="1"/>
</dbReference>
<dbReference type="PANTHER" id="PTHR36529:SF1">
    <property type="entry name" value="GLYCOSYLTRANSFERASE"/>
    <property type="match status" value="1"/>
</dbReference>
<dbReference type="EMBL" id="LT629751">
    <property type="protein sequence ID" value="SDS27339.1"/>
    <property type="molecule type" value="Genomic_DNA"/>
</dbReference>
<dbReference type="STRING" id="1392877.SAMN05216221_1450"/>
<reference evidence="2" key="1">
    <citation type="submission" date="2016-10" db="EMBL/GenBank/DDBJ databases">
        <authorList>
            <person name="Varghese N."/>
            <person name="Submissions S."/>
        </authorList>
    </citation>
    <scope>NUCLEOTIDE SEQUENCE [LARGE SCALE GENOMIC DNA]</scope>
    <source>
        <strain evidence="2">KCTC 32247</strain>
    </source>
</reference>
<protein>
    <recommendedName>
        <fullName evidence="3">DUF2064 domain-containing protein</fullName>
    </recommendedName>
</protein>
<proteinExistence type="predicted"/>
<evidence type="ECO:0000313" key="2">
    <source>
        <dbReference type="Proteomes" id="UP000243359"/>
    </source>
</evidence>
<dbReference type="InterPro" id="IPR029044">
    <property type="entry name" value="Nucleotide-diphossugar_trans"/>
</dbReference>
<evidence type="ECO:0008006" key="3">
    <source>
        <dbReference type="Google" id="ProtNLM"/>
    </source>
</evidence>
<gene>
    <name evidence="1" type="ORF">SAMN05216221_1450</name>
</gene>
<dbReference type="RefSeq" id="WP_090348304.1">
    <property type="nucleotide sequence ID" value="NZ_LT629751.1"/>
</dbReference>
<dbReference type="SUPFAM" id="SSF53448">
    <property type="entry name" value="Nucleotide-diphospho-sugar transferases"/>
    <property type="match status" value="1"/>
</dbReference>
<dbReference type="PANTHER" id="PTHR36529">
    <property type="entry name" value="SLL1095 PROTEIN"/>
    <property type="match status" value="1"/>
</dbReference>